<dbReference type="STRING" id="45235.A0A2K3QDW6"/>
<organism evidence="4 5">
    <name type="scientific">Tolypocladium capitatum</name>
    <dbReference type="NCBI Taxonomy" id="45235"/>
    <lineage>
        <taxon>Eukaryota</taxon>
        <taxon>Fungi</taxon>
        <taxon>Dikarya</taxon>
        <taxon>Ascomycota</taxon>
        <taxon>Pezizomycotina</taxon>
        <taxon>Sordariomycetes</taxon>
        <taxon>Hypocreomycetidae</taxon>
        <taxon>Hypocreales</taxon>
        <taxon>Ophiocordycipitaceae</taxon>
        <taxon>Tolypocladium</taxon>
    </lineage>
</organism>
<evidence type="ECO:0000256" key="2">
    <source>
        <dbReference type="SAM" id="MobiDB-lite"/>
    </source>
</evidence>
<keyword evidence="1" id="KW-0343">GTPase activation</keyword>
<comment type="caution">
    <text evidence="4">The sequence shown here is derived from an EMBL/GenBank/DDBJ whole genome shotgun (WGS) entry which is preliminary data.</text>
</comment>
<feature type="region of interest" description="Disordered" evidence="2">
    <location>
        <begin position="542"/>
        <end position="642"/>
    </location>
</feature>
<feature type="domain" description="Rab-GAP TBC" evidence="3">
    <location>
        <begin position="21"/>
        <end position="291"/>
    </location>
</feature>
<dbReference type="PROSITE" id="PS50086">
    <property type="entry name" value="TBC_RABGAP"/>
    <property type="match status" value="1"/>
</dbReference>
<dbReference type="EMBL" id="NRSZ01000672">
    <property type="protein sequence ID" value="PNY25738.1"/>
    <property type="molecule type" value="Genomic_DNA"/>
</dbReference>
<dbReference type="InterPro" id="IPR035969">
    <property type="entry name" value="Rab-GAP_TBC_sf"/>
</dbReference>
<dbReference type="OrthoDB" id="27140at2759"/>
<protein>
    <submittedName>
        <fullName evidence="4">TBC1 domain family member 5</fullName>
    </submittedName>
</protein>
<sequence length="735" mass="81381">MYSSSVADLRRAVKENGPSSPCLSGCRSVCWKTFLLSKESSEVGWAQAVRDGREDYGRRRDHFLKFIEHPEALTELTVDPLADDPESPWNTVRQDETIRAEIQQDVQRLPDAANYHEDRMRSMILNILFVYCKVNPNRGGYRQGMHELLAPIAHVIDQDAVDRAAVGHDLSADESMLEILDSAFIEHDAYVLFSRLMERAQVFYEVKDASESSMTTQSSAGHQEQRSTIVERSKFIHEVCLQKVDGELASHLTSVEVLPQIFLIRWIRLLFSREFPFNQFLVLWDTIFAVDPSLDLMDFICCAMLIRIRWQLLEADYSLLLKYPQPAPPHGPHTFVDDAVHLRDHMNASGGATLMMKYTGRVPDPPGSSQRPRPSTEDPQWPSPLRQRGFGGRSPSSPTFRFLQQQGSVESLFQGAAKSARGVLERGEKLGINQAVREAMTEIRKNMQGFTESRPWPRATRNMLSEDGAAEALVAMEGRNKQLASLLDETVADLKTVSMAKLDDRAKSLELLEIAAAKILLVQVYLGDSSMEVPSFSAPAAEEAAAEAAAEETTTAADGKWKEEDPEADAGAPAIEPAAGRTVAADVSKSRLTDDKPLAPEKDDAVTCPNSTQKATGQDDTKEDAPSNAAVLSRPYASIPTRSTLAQSSFSWMLEPDESVATRTPASASKSPPTQHKKRLSNNASRERNAFLFGEVTAEAPPKSDDMFGMEPIPKSKNRSEAADCGSERVGHYVR</sequence>
<feature type="region of interest" description="Disordered" evidence="2">
    <location>
        <begin position="655"/>
        <end position="735"/>
    </location>
</feature>
<feature type="region of interest" description="Disordered" evidence="2">
    <location>
        <begin position="356"/>
        <end position="400"/>
    </location>
</feature>
<dbReference type="PANTHER" id="PTHR22957:SF337">
    <property type="entry name" value="TBC1 DOMAIN FAMILY MEMBER 5"/>
    <property type="match status" value="1"/>
</dbReference>
<dbReference type="AlphaFoldDB" id="A0A2K3QDW6"/>
<feature type="compositionally biased region" description="Low complexity" evidence="2">
    <location>
        <begin position="542"/>
        <end position="557"/>
    </location>
</feature>
<feature type="compositionally biased region" description="Basic and acidic residues" evidence="2">
    <location>
        <begin position="718"/>
        <end position="735"/>
    </location>
</feature>
<evidence type="ECO:0000256" key="1">
    <source>
        <dbReference type="ARBA" id="ARBA00022468"/>
    </source>
</evidence>
<dbReference type="Proteomes" id="UP000236621">
    <property type="component" value="Unassembled WGS sequence"/>
</dbReference>
<evidence type="ECO:0000313" key="5">
    <source>
        <dbReference type="Proteomes" id="UP000236621"/>
    </source>
</evidence>
<proteinExistence type="predicted"/>
<evidence type="ECO:0000313" key="4">
    <source>
        <dbReference type="EMBL" id="PNY25738.1"/>
    </source>
</evidence>
<dbReference type="Gene3D" id="1.10.472.80">
    <property type="entry name" value="Ypt/Rab-GAP domain of gyp1p, domain 3"/>
    <property type="match status" value="1"/>
</dbReference>
<evidence type="ECO:0000259" key="3">
    <source>
        <dbReference type="PROSITE" id="PS50086"/>
    </source>
</evidence>
<feature type="compositionally biased region" description="Polar residues" evidence="2">
    <location>
        <begin position="661"/>
        <end position="674"/>
    </location>
</feature>
<feature type="compositionally biased region" description="Basic and acidic residues" evidence="2">
    <location>
        <begin position="588"/>
        <end position="605"/>
    </location>
</feature>
<dbReference type="SMART" id="SM00164">
    <property type="entry name" value="TBC"/>
    <property type="match status" value="1"/>
</dbReference>
<dbReference type="FunFam" id="1.10.8.270:FF:000031">
    <property type="entry name" value="TBC1 domain family member 5"/>
    <property type="match status" value="1"/>
</dbReference>
<dbReference type="PANTHER" id="PTHR22957">
    <property type="entry name" value="TBC1 DOMAIN FAMILY MEMBER GTPASE-ACTIVATING PROTEIN"/>
    <property type="match status" value="1"/>
</dbReference>
<dbReference type="InterPro" id="IPR000195">
    <property type="entry name" value="Rab-GAP-TBC_dom"/>
</dbReference>
<reference evidence="4 5" key="1">
    <citation type="submission" date="2017-08" db="EMBL/GenBank/DDBJ databases">
        <title>Harnessing the power of phylogenomics to disentangle the directionality and signatures of interkingdom host jumping in the parasitic fungal genus Tolypocladium.</title>
        <authorList>
            <person name="Quandt C.A."/>
            <person name="Patterson W."/>
            <person name="Spatafora J.W."/>
        </authorList>
    </citation>
    <scope>NUCLEOTIDE SEQUENCE [LARGE SCALE GENOMIC DNA]</scope>
    <source>
        <strain evidence="4 5">CBS 113982</strain>
    </source>
</reference>
<feature type="compositionally biased region" description="Low complexity" evidence="2">
    <location>
        <begin position="569"/>
        <end position="580"/>
    </location>
</feature>
<name>A0A2K3QDW6_9HYPO</name>
<accession>A0A2K3QDW6</accession>
<dbReference type="Pfam" id="PF00566">
    <property type="entry name" value="RabGAP-TBC"/>
    <property type="match status" value="1"/>
</dbReference>
<gene>
    <name evidence="4" type="ORF">TCAP_04324</name>
</gene>
<keyword evidence="5" id="KW-1185">Reference proteome</keyword>
<dbReference type="GO" id="GO:0005096">
    <property type="term" value="F:GTPase activator activity"/>
    <property type="evidence" value="ECO:0007669"/>
    <property type="project" value="UniProtKB-KW"/>
</dbReference>
<dbReference type="Gene3D" id="1.10.8.270">
    <property type="entry name" value="putative rabgap domain of human tbc1 domain family member 14 like domains"/>
    <property type="match status" value="1"/>
</dbReference>
<dbReference type="SUPFAM" id="SSF47923">
    <property type="entry name" value="Ypt/Rab-GAP domain of gyp1p"/>
    <property type="match status" value="2"/>
</dbReference>
<dbReference type="FunFam" id="1.10.472.80:FF:000038">
    <property type="entry name" value="TBC1 domain family member 5"/>
    <property type="match status" value="1"/>
</dbReference>